<feature type="transmembrane region" description="Helical" evidence="1">
    <location>
        <begin position="39"/>
        <end position="58"/>
    </location>
</feature>
<name>A0A3M7R433_BRAPC</name>
<keyword evidence="1" id="KW-0812">Transmembrane</keyword>
<evidence type="ECO:0000313" key="3">
    <source>
        <dbReference type="Proteomes" id="UP000276133"/>
    </source>
</evidence>
<dbReference type="Proteomes" id="UP000276133">
    <property type="component" value="Unassembled WGS sequence"/>
</dbReference>
<accession>A0A3M7R433</accession>
<proteinExistence type="predicted"/>
<keyword evidence="1" id="KW-1133">Transmembrane helix</keyword>
<evidence type="ECO:0000256" key="1">
    <source>
        <dbReference type="SAM" id="Phobius"/>
    </source>
</evidence>
<dbReference type="AlphaFoldDB" id="A0A3M7R433"/>
<keyword evidence="3" id="KW-1185">Reference proteome</keyword>
<gene>
    <name evidence="2" type="ORF">BpHYR1_033983</name>
</gene>
<evidence type="ECO:0000313" key="2">
    <source>
        <dbReference type="EMBL" id="RNA18306.1"/>
    </source>
</evidence>
<keyword evidence="1" id="KW-0472">Membrane</keyword>
<organism evidence="2 3">
    <name type="scientific">Brachionus plicatilis</name>
    <name type="common">Marine rotifer</name>
    <name type="synonym">Brachionus muelleri</name>
    <dbReference type="NCBI Taxonomy" id="10195"/>
    <lineage>
        <taxon>Eukaryota</taxon>
        <taxon>Metazoa</taxon>
        <taxon>Spiralia</taxon>
        <taxon>Gnathifera</taxon>
        <taxon>Rotifera</taxon>
        <taxon>Eurotatoria</taxon>
        <taxon>Monogononta</taxon>
        <taxon>Pseudotrocha</taxon>
        <taxon>Ploima</taxon>
        <taxon>Brachionidae</taxon>
        <taxon>Brachionus</taxon>
    </lineage>
</organism>
<sequence length="75" mass="8796">MNYTFLNKSRSIIKLSFIILLNDIRKIFCLNVLKIGLLNFLNFNILIGAIILNLSLFWTNQFKKISYIAKIKLKC</sequence>
<comment type="caution">
    <text evidence="2">The sequence shown here is derived from an EMBL/GenBank/DDBJ whole genome shotgun (WGS) entry which is preliminary data.</text>
</comment>
<protein>
    <submittedName>
        <fullName evidence="2">Uncharacterized protein</fullName>
    </submittedName>
</protein>
<reference evidence="2 3" key="1">
    <citation type="journal article" date="2018" name="Sci. Rep.">
        <title>Genomic signatures of local adaptation to the degree of environmental predictability in rotifers.</title>
        <authorList>
            <person name="Franch-Gras L."/>
            <person name="Hahn C."/>
            <person name="Garcia-Roger E.M."/>
            <person name="Carmona M.J."/>
            <person name="Serra M."/>
            <person name="Gomez A."/>
        </authorList>
    </citation>
    <scope>NUCLEOTIDE SEQUENCE [LARGE SCALE GENOMIC DNA]</scope>
    <source>
        <strain evidence="2">HYR1</strain>
    </source>
</reference>
<dbReference type="EMBL" id="REGN01004265">
    <property type="protein sequence ID" value="RNA18306.1"/>
    <property type="molecule type" value="Genomic_DNA"/>
</dbReference>